<keyword evidence="5" id="KW-1185">Reference proteome</keyword>
<evidence type="ECO:0000313" key="5">
    <source>
        <dbReference type="Proteomes" id="UP000010467"/>
    </source>
</evidence>
<dbReference type="STRING" id="937777.Deipe_2962"/>
<feature type="domain" description="ABC transporter" evidence="3">
    <location>
        <begin position="6"/>
        <end position="231"/>
    </location>
</feature>
<name>L0A5F3_DEIPD</name>
<dbReference type="PATRIC" id="fig|937777.3.peg.2980"/>
<gene>
    <name evidence="4" type="ordered locus">Deipe_2962</name>
</gene>
<proteinExistence type="predicted"/>
<evidence type="ECO:0000259" key="3">
    <source>
        <dbReference type="PROSITE" id="PS50893"/>
    </source>
</evidence>
<dbReference type="SUPFAM" id="SSF52540">
    <property type="entry name" value="P-loop containing nucleoside triphosphate hydrolases"/>
    <property type="match status" value="1"/>
</dbReference>
<keyword evidence="1" id="KW-0547">Nucleotide-binding</keyword>
<dbReference type="PANTHER" id="PTHR43158:SF10">
    <property type="entry name" value="ABC TRANSPORTER ATP-BINDING PROTEIN YTRB"/>
    <property type="match status" value="1"/>
</dbReference>
<dbReference type="EMBL" id="CP003382">
    <property type="protein sequence ID" value="AFZ68417.1"/>
    <property type="molecule type" value="Genomic_DNA"/>
</dbReference>
<dbReference type="PANTHER" id="PTHR43158">
    <property type="entry name" value="SKFA PEPTIDE EXPORT ATP-BINDING PROTEIN SKFE"/>
    <property type="match status" value="1"/>
</dbReference>
<dbReference type="Proteomes" id="UP000010467">
    <property type="component" value="Chromosome"/>
</dbReference>
<dbReference type="KEGG" id="dpd:Deipe_2962"/>
<reference evidence="5" key="1">
    <citation type="submission" date="2012-03" db="EMBL/GenBank/DDBJ databases">
        <title>Complete sequence of chromosome of Deinococcus peraridilitoris DSM 19664.</title>
        <authorList>
            <person name="Lucas S."/>
            <person name="Copeland A."/>
            <person name="Lapidus A."/>
            <person name="Glavina del Rio T."/>
            <person name="Dalin E."/>
            <person name="Tice H."/>
            <person name="Bruce D."/>
            <person name="Goodwin L."/>
            <person name="Pitluck S."/>
            <person name="Peters L."/>
            <person name="Mikhailova N."/>
            <person name="Lu M."/>
            <person name="Kyrpides N."/>
            <person name="Mavromatis K."/>
            <person name="Ivanova N."/>
            <person name="Brettin T."/>
            <person name="Detter J.C."/>
            <person name="Han C."/>
            <person name="Larimer F."/>
            <person name="Land M."/>
            <person name="Hauser L."/>
            <person name="Markowitz V."/>
            <person name="Cheng J.-F."/>
            <person name="Hugenholtz P."/>
            <person name="Woyke T."/>
            <person name="Wu D."/>
            <person name="Pukall R."/>
            <person name="Steenblock K."/>
            <person name="Brambilla E."/>
            <person name="Klenk H.-P."/>
            <person name="Eisen J.A."/>
        </authorList>
    </citation>
    <scope>NUCLEOTIDE SEQUENCE [LARGE SCALE GENOMIC DNA]</scope>
    <source>
        <strain evidence="5">DSM 19664 / LMG 22246 / CIP 109416 / KR-200</strain>
    </source>
</reference>
<dbReference type="HOGENOM" id="CLU_000604_1_2_0"/>
<protein>
    <submittedName>
        <fullName evidence="4">ABC-type multidrug transport system, ATPase component</fullName>
    </submittedName>
</protein>
<dbReference type="eggNOG" id="COG1131">
    <property type="taxonomic scope" value="Bacteria"/>
</dbReference>
<dbReference type="Gene3D" id="3.40.50.300">
    <property type="entry name" value="P-loop containing nucleotide triphosphate hydrolases"/>
    <property type="match status" value="1"/>
</dbReference>
<dbReference type="PROSITE" id="PS50893">
    <property type="entry name" value="ABC_TRANSPORTER_2"/>
    <property type="match status" value="1"/>
</dbReference>
<sequence length="299" mass="32444">MMPTLLEAQAVHLRKQGTAILKNCSMRVTQGSIYALLGPNGTGKTTLLRALIGNEPLQGGQINILGLNPSKHQRQVKQQVTLVPTGGALLPALDAEAHFRVGARFHRQWDASIARTTVELFEVPFGRSARHLSTGQRIGLALAYAFACQPRVLILDEPTNGLDPSHRQVLLSRLAEFAADGGTVLLTSHVLAEVEGIADHVGFMQGGRVVLEDAMDTLRDRHKTIQAVYQDMIPSTITAWLAAHRAPRDVHMSGTVLEVHAAGNVDEVVEVLMAARPLDLRVHPRPLERLYADVMGASA</sequence>
<evidence type="ECO:0000256" key="2">
    <source>
        <dbReference type="ARBA" id="ARBA00022840"/>
    </source>
</evidence>
<dbReference type="InterPro" id="IPR027417">
    <property type="entry name" value="P-loop_NTPase"/>
</dbReference>
<dbReference type="RefSeq" id="WP_015236719.1">
    <property type="nucleotide sequence ID" value="NC_019793.1"/>
</dbReference>
<dbReference type="AlphaFoldDB" id="L0A5F3"/>
<dbReference type="InterPro" id="IPR003593">
    <property type="entry name" value="AAA+_ATPase"/>
</dbReference>
<evidence type="ECO:0000313" key="4">
    <source>
        <dbReference type="EMBL" id="AFZ68417.1"/>
    </source>
</evidence>
<dbReference type="Pfam" id="PF00005">
    <property type="entry name" value="ABC_tran"/>
    <property type="match status" value="1"/>
</dbReference>
<dbReference type="GO" id="GO:0005524">
    <property type="term" value="F:ATP binding"/>
    <property type="evidence" value="ECO:0007669"/>
    <property type="project" value="UniProtKB-KW"/>
</dbReference>
<dbReference type="SMART" id="SM00382">
    <property type="entry name" value="AAA"/>
    <property type="match status" value="1"/>
</dbReference>
<keyword evidence="2" id="KW-0067">ATP-binding</keyword>
<dbReference type="CDD" id="cd03230">
    <property type="entry name" value="ABC_DR_subfamily_A"/>
    <property type="match status" value="1"/>
</dbReference>
<organism evidence="4 5">
    <name type="scientific">Deinococcus peraridilitoris (strain DSM 19664 / LMG 22246 / CIP 109416 / KR-200)</name>
    <dbReference type="NCBI Taxonomy" id="937777"/>
    <lineage>
        <taxon>Bacteria</taxon>
        <taxon>Thermotogati</taxon>
        <taxon>Deinococcota</taxon>
        <taxon>Deinococci</taxon>
        <taxon>Deinococcales</taxon>
        <taxon>Deinococcaceae</taxon>
        <taxon>Deinococcus</taxon>
    </lineage>
</organism>
<evidence type="ECO:0000256" key="1">
    <source>
        <dbReference type="ARBA" id="ARBA00022741"/>
    </source>
</evidence>
<dbReference type="OrthoDB" id="9781337at2"/>
<dbReference type="GO" id="GO:0016887">
    <property type="term" value="F:ATP hydrolysis activity"/>
    <property type="evidence" value="ECO:0007669"/>
    <property type="project" value="InterPro"/>
</dbReference>
<dbReference type="InterPro" id="IPR003439">
    <property type="entry name" value="ABC_transporter-like_ATP-bd"/>
</dbReference>
<accession>L0A5F3</accession>